<proteinExistence type="predicted"/>
<gene>
    <name evidence="2" type="ORF">WNY59_04925</name>
</gene>
<organism evidence="2 3">
    <name type="scientific">Ahrensia kielensis</name>
    <dbReference type="NCBI Taxonomy" id="76980"/>
    <lineage>
        <taxon>Bacteria</taxon>
        <taxon>Pseudomonadati</taxon>
        <taxon>Pseudomonadota</taxon>
        <taxon>Alphaproteobacteria</taxon>
        <taxon>Hyphomicrobiales</taxon>
        <taxon>Ahrensiaceae</taxon>
        <taxon>Ahrensia</taxon>
    </lineage>
</organism>
<evidence type="ECO:0000313" key="3">
    <source>
        <dbReference type="Proteomes" id="UP001477870"/>
    </source>
</evidence>
<dbReference type="InterPro" id="IPR036514">
    <property type="entry name" value="SGNH_hydro_sf"/>
</dbReference>
<accession>A0ABU9T472</accession>
<dbReference type="InterPro" id="IPR013830">
    <property type="entry name" value="SGNH_hydro"/>
</dbReference>
<keyword evidence="2" id="KW-0378">Hydrolase</keyword>
<dbReference type="CDD" id="cd01839">
    <property type="entry name" value="SGNH_arylesterase_like"/>
    <property type="match status" value="1"/>
</dbReference>
<dbReference type="RefSeq" id="WP_342847316.1">
    <property type="nucleotide sequence ID" value="NZ_JBBMQO010000002.1"/>
</dbReference>
<dbReference type="EMBL" id="JBBMQO010000002">
    <property type="protein sequence ID" value="MEM5500926.1"/>
    <property type="molecule type" value="Genomic_DNA"/>
</dbReference>
<dbReference type="Pfam" id="PF13472">
    <property type="entry name" value="Lipase_GDSL_2"/>
    <property type="match status" value="1"/>
</dbReference>
<protein>
    <submittedName>
        <fullName evidence="2">SGNH/GDSL hydrolase family protein</fullName>
    </submittedName>
</protein>
<dbReference type="Gene3D" id="3.40.50.1110">
    <property type="entry name" value="SGNH hydrolase"/>
    <property type="match status" value="1"/>
</dbReference>
<dbReference type="Proteomes" id="UP001477870">
    <property type="component" value="Unassembled WGS sequence"/>
</dbReference>
<reference evidence="2 3" key="1">
    <citation type="submission" date="2024-03" db="EMBL/GenBank/DDBJ databases">
        <title>Community enrichment and isolation of bacterial strains for fucoidan degradation.</title>
        <authorList>
            <person name="Sichert A."/>
        </authorList>
    </citation>
    <scope>NUCLEOTIDE SEQUENCE [LARGE SCALE GENOMIC DNA]</scope>
    <source>
        <strain evidence="2 3">AS62</strain>
    </source>
</reference>
<keyword evidence="3" id="KW-1185">Reference proteome</keyword>
<sequence length="213" mass="22662">MTTVLAYGDSLTWGSCPETGGRHPVSHRWPDVLSAALGDDVTVITNGLRGRTTAYDEYLADCDRNGVRVLPTVLNTHAPIDLVIILLGANDMKPHICGTAIGALQGVRRLTQIAKNHMQGLSNGHRAKVLIVAPPPLVESDDLEFRAMFDGGIAESKKLAGLYEKLAKDMDVAFFDAGTVAEASTLDGVHLDAENTKKIGAALAPIVKKLLAV</sequence>
<dbReference type="SUPFAM" id="SSF52266">
    <property type="entry name" value="SGNH hydrolase"/>
    <property type="match status" value="1"/>
</dbReference>
<evidence type="ECO:0000259" key="1">
    <source>
        <dbReference type="Pfam" id="PF13472"/>
    </source>
</evidence>
<name>A0ABU9T472_9HYPH</name>
<evidence type="ECO:0000313" key="2">
    <source>
        <dbReference type="EMBL" id="MEM5500926.1"/>
    </source>
</evidence>
<feature type="domain" description="SGNH hydrolase-type esterase" evidence="1">
    <location>
        <begin position="6"/>
        <end position="191"/>
    </location>
</feature>
<comment type="caution">
    <text evidence="2">The sequence shown here is derived from an EMBL/GenBank/DDBJ whole genome shotgun (WGS) entry which is preliminary data.</text>
</comment>
<dbReference type="GO" id="GO:0016787">
    <property type="term" value="F:hydrolase activity"/>
    <property type="evidence" value="ECO:0007669"/>
    <property type="project" value="UniProtKB-KW"/>
</dbReference>